<keyword evidence="1" id="KW-0805">Transcription regulation</keyword>
<dbReference type="RefSeq" id="XP_068370651.1">
    <property type="nucleotide sequence ID" value="XM_068490760.1"/>
</dbReference>
<proteinExistence type="inferred from homology"/>
<keyword evidence="1" id="KW-0804">Transcription</keyword>
<protein>
    <recommendedName>
        <fullName evidence="3">E2F/DP family winged-helix DNA-binding domain-containing protein</fullName>
    </recommendedName>
</protein>
<comment type="similarity">
    <text evidence="1">Belongs to the E2F/DP family.</text>
</comment>
<dbReference type="InterPro" id="IPR036390">
    <property type="entry name" value="WH_DNA-bd_sf"/>
</dbReference>
<reference evidence="4" key="1">
    <citation type="submission" date="2016-10" db="EMBL/GenBank/DDBJ databases">
        <authorList>
            <person name="Benchimol M."/>
            <person name="Almeida L.G."/>
            <person name="Vasconcelos A.T."/>
            <person name="Perreira-Neves A."/>
            <person name="Rosa I.A."/>
            <person name="Tasca T."/>
            <person name="Bogo M.R."/>
            <person name="de Souza W."/>
        </authorList>
    </citation>
    <scope>NUCLEOTIDE SEQUENCE [LARGE SCALE GENOMIC DNA]</scope>
    <source>
        <strain evidence="4">K</strain>
    </source>
</reference>
<keyword evidence="1" id="KW-0238">DNA-binding</keyword>
<evidence type="ECO:0000313" key="4">
    <source>
        <dbReference type="EMBL" id="OHT17515.1"/>
    </source>
</evidence>
<dbReference type="GeneID" id="94825464"/>
<dbReference type="GO" id="GO:0005634">
    <property type="term" value="C:nucleus"/>
    <property type="evidence" value="ECO:0007669"/>
    <property type="project" value="UniProtKB-SubCell"/>
</dbReference>
<comment type="subcellular location">
    <subcellularLocation>
        <location evidence="1">Nucleus</location>
    </subcellularLocation>
</comment>
<feature type="compositionally biased region" description="Acidic residues" evidence="2">
    <location>
        <begin position="65"/>
        <end position="76"/>
    </location>
</feature>
<dbReference type="SUPFAM" id="SSF46785">
    <property type="entry name" value="Winged helix' DNA-binding domain"/>
    <property type="match status" value="1"/>
</dbReference>
<evidence type="ECO:0000256" key="2">
    <source>
        <dbReference type="SAM" id="MobiDB-lite"/>
    </source>
</evidence>
<dbReference type="GO" id="GO:0003677">
    <property type="term" value="F:DNA binding"/>
    <property type="evidence" value="ECO:0007669"/>
    <property type="project" value="UniProtKB-KW"/>
</dbReference>
<dbReference type="Pfam" id="PF02319">
    <property type="entry name" value="WHD_E2F_TDP"/>
    <property type="match status" value="1"/>
</dbReference>
<dbReference type="VEuPathDB" id="TrichDB:TRFO_02559"/>
<feature type="domain" description="E2F/DP family winged-helix DNA-binding" evidence="3">
    <location>
        <begin position="200"/>
        <end position="249"/>
    </location>
</feature>
<gene>
    <name evidence="4" type="ORF">TRFO_02559</name>
</gene>
<dbReference type="EMBL" id="MLAK01000002">
    <property type="protein sequence ID" value="OHT17515.1"/>
    <property type="molecule type" value="Genomic_DNA"/>
</dbReference>
<dbReference type="GO" id="GO:0005667">
    <property type="term" value="C:transcription regulator complex"/>
    <property type="evidence" value="ECO:0007669"/>
    <property type="project" value="InterPro"/>
</dbReference>
<organism evidence="4 5">
    <name type="scientific">Tritrichomonas foetus</name>
    <dbReference type="NCBI Taxonomy" id="1144522"/>
    <lineage>
        <taxon>Eukaryota</taxon>
        <taxon>Metamonada</taxon>
        <taxon>Parabasalia</taxon>
        <taxon>Tritrichomonadida</taxon>
        <taxon>Tritrichomonadidae</taxon>
        <taxon>Tritrichomonas</taxon>
    </lineage>
</organism>
<sequence length="279" mass="32087">MNTYECFFNDKSLEQFFSLDDEGDHFDPENYIHSENATAIEMFLESESRLKSTTISTILDEIDNQIEDEDEEGEVGEEYKPGEFDNLPLTREEPSSQPNHVSERSKKFFTTEFSIPPEPIKSLIVISSPAITSTQMTSNILKSPLITTSSDCQNENHSKSGTIQNQSLDDTKTLFDDIKPKFIPFYLSSETKKINQHFLATHQILYLLQRFNNLTFADLKKYLEIDDRRIYDIIKVLEFFGLVTRTSTNAKGKNLVVQFCSNKRTDNPVNISTFPIYNP</sequence>
<accession>A0A1J4L242</accession>
<name>A0A1J4L242_9EUKA</name>
<keyword evidence="1" id="KW-0539">Nucleus</keyword>
<evidence type="ECO:0000313" key="5">
    <source>
        <dbReference type="Proteomes" id="UP000179807"/>
    </source>
</evidence>
<evidence type="ECO:0000259" key="3">
    <source>
        <dbReference type="Pfam" id="PF02319"/>
    </source>
</evidence>
<dbReference type="InterPro" id="IPR036388">
    <property type="entry name" value="WH-like_DNA-bd_sf"/>
</dbReference>
<comment type="caution">
    <text evidence="4">The sequence shown here is derived from an EMBL/GenBank/DDBJ whole genome shotgun (WGS) entry which is preliminary data.</text>
</comment>
<dbReference type="Proteomes" id="UP000179807">
    <property type="component" value="Unassembled WGS sequence"/>
</dbReference>
<dbReference type="AlphaFoldDB" id="A0A1J4L242"/>
<dbReference type="Gene3D" id="1.10.10.10">
    <property type="entry name" value="Winged helix-like DNA-binding domain superfamily/Winged helix DNA-binding domain"/>
    <property type="match status" value="1"/>
</dbReference>
<dbReference type="GO" id="GO:0006355">
    <property type="term" value="P:regulation of DNA-templated transcription"/>
    <property type="evidence" value="ECO:0007669"/>
    <property type="project" value="InterPro"/>
</dbReference>
<feature type="region of interest" description="Disordered" evidence="2">
    <location>
        <begin position="65"/>
        <end position="103"/>
    </location>
</feature>
<keyword evidence="5" id="KW-1185">Reference proteome</keyword>
<dbReference type="InterPro" id="IPR003316">
    <property type="entry name" value="E2F_WHTH_DNA-bd_dom"/>
</dbReference>
<evidence type="ECO:0000256" key="1">
    <source>
        <dbReference type="RuleBase" id="RU003796"/>
    </source>
</evidence>